<organism evidence="1 2">
    <name type="scientific">Glomus cerebriforme</name>
    <dbReference type="NCBI Taxonomy" id="658196"/>
    <lineage>
        <taxon>Eukaryota</taxon>
        <taxon>Fungi</taxon>
        <taxon>Fungi incertae sedis</taxon>
        <taxon>Mucoromycota</taxon>
        <taxon>Glomeromycotina</taxon>
        <taxon>Glomeromycetes</taxon>
        <taxon>Glomerales</taxon>
        <taxon>Glomeraceae</taxon>
        <taxon>Glomus</taxon>
    </lineage>
</organism>
<name>A0A397TRU6_9GLOM</name>
<protein>
    <submittedName>
        <fullName evidence="1">Uncharacterized protein</fullName>
    </submittedName>
</protein>
<accession>A0A397TRU6</accession>
<evidence type="ECO:0000313" key="1">
    <source>
        <dbReference type="EMBL" id="RIA97604.1"/>
    </source>
</evidence>
<dbReference type="EMBL" id="QKYT01000027">
    <property type="protein sequence ID" value="RIA97604.1"/>
    <property type="molecule type" value="Genomic_DNA"/>
</dbReference>
<proteinExistence type="predicted"/>
<keyword evidence="2" id="KW-1185">Reference proteome</keyword>
<dbReference type="AlphaFoldDB" id="A0A397TRU6"/>
<comment type="caution">
    <text evidence="1">The sequence shown here is derived from an EMBL/GenBank/DDBJ whole genome shotgun (WGS) entry which is preliminary data.</text>
</comment>
<dbReference type="OrthoDB" id="10291476at2759"/>
<sequence length="130" mass="14886">MAKLNFYKKTTSINMAYEKMEMNAFLVKVNKKSIDDKISERSWKKKIQYKTIAKDSSLVTLDLTHYEEDLSIISTKLVILSEQIVKELIPVCKSVTSSNKSPVKSFMVISYNAKDTKEENTCVVITFCTL</sequence>
<dbReference type="Proteomes" id="UP000265703">
    <property type="component" value="Unassembled WGS sequence"/>
</dbReference>
<gene>
    <name evidence="1" type="ORF">C1645_732312</name>
</gene>
<reference evidence="1 2" key="1">
    <citation type="submission" date="2018-06" db="EMBL/GenBank/DDBJ databases">
        <title>Comparative genomics reveals the genomic features of Rhizophagus irregularis, R. cerebriforme, R. diaphanum and Gigaspora rosea, and their symbiotic lifestyle signature.</title>
        <authorList>
            <person name="Morin E."/>
            <person name="San Clemente H."/>
            <person name="Chen E.C.H."/>
            <person name="De La Providencia I."/>
            <person name="Hainaut M."/>
            <person name="Kuo A."/>
            <person name="Kohler A."/>
            <person name="Murat C."/>
            <person name="Tang N."/>
            <person name="Roy S."/>
            <person name="Loubradou J."/>
            <person name="Henrissat B."/>
            <person name="Grigoriev I.V."/>
            <person name="Corradi N."/>
            <person name="Roux C."/>
            <person name="Martin F.M."/>
        </authorList>
    </citation>
    <scope>NUCLEOTIDE SEQUENCE [LARGE SCALE GENOMIC DNA]</scope>
    <source>
        <strain evidence="1 2">DAOM 227022</strain>
    </source>
</reference>
<evidence type="ECO:0000313" key="2">
    <source>
        <dbReference type="Proteomes" id="UP000265703"/>
    </source>
</evidence>